<sequence>MIDAHSLQFNIDGITVLYEGAGDPSGIADPQRTPFFVRDLTTDQQDTLNQRLSDHREGKATKSVNTMDVIIVNSDEEIRELQKKPPTHDVSTQTNFSTVISLLEVILKNSTQILQLLQHIPKASKYQEQPEATNNPSLVEYLQSENIDFLMVQTPKKLHPGQETSILSETVPLNSTELSILTTPAVSTHPSSPAISSVSPRFR</sequence>
<dbReference type="OrthoDB" id="6200002at2759"/>
<feature type="region of interest" description="Disordered" evidence="1">
    <location>
        <begin position="184"/>
        <end position="203"/>
    </location>
</feature>
<keyword evidence="3" id="KW-1185">Reference proteome</keyword>
<name>A0A6J8CMP9_MYTCO</name>
<dbReference type="EMBL" id="CACVKT020005771">
    <property type="protein sequence ID" value="CAC5397763.1"/>
    <property type="molecule type" value="Genomic_DNA"/>
</dbReference>
<evidence type="ECO:0000313" key="2">
    <source>
        <dbReference type="EMBL" id="CAC5397763.1"/>
    </source>
</evidence>
<accession>A0A6J8CMP9</accession>
<protein>
    <submittedName>
        <fullName evidence="2">Uncharacterized protein</fullName>
    </submittedName>
</protein>
<gene>
    <name evidence="2" type="ORF">MCOR_32179</name>
</gene>
<evidence type="ECO:0000313" key="3">
    <source>
        <dbReference type="Proteomes" id="UP000507470"/>
    </source>
</evidence>
<proteinExistence type="predicted"/>
<organism evidence="2 3">
    <name type="scientific">Mytilus coruscus</name>
    <name type="common">Sea mussel</name>
    <dbReference type="NCBI Taxonomy" id="42192"/>
    <lineage>
        <taxon>Eukaryota</taxon>
        <taxon>Metazoa</taxon>
        <taxon>Spiralia</taxon>
        <taxon>Lophotrochozoa</taxon>
        <taxon>Mollusca</taxon>
        <taxon>Bivalvia</taxon>
        <taxon>Autobranchia</taxon>
        <taxon>Pteriomorphia</taxon>
        <taxon>Mytilida</taxon>
        <taxon>Mytiloidea</taxon>
        <taxon>Mytilidae</taxon>
        <taxon>Mytilinae</taxon>
        <taxon>Mytilus</taxon>
    </lineage>
</organism>
<reference evidence="2 3" key="1">
    <citation type="submission" date="2020-06" db="EMBL/GenBank/DDBJ databases">
        <authorList>
            <person name="Li R."/>
            <person name="Bekaert M."/>
        </authorList>
    </citation>
    <scope>NUCLEOTIDE SEQUENCE [LARGE SCALE GENOMIC DNA]</scope>
    <source>
        <strain evidence="3">wild</strain>
    </source>
</reference>
<dbReference type="AlphaFoldDB" id="A0A6J8CMP9"/>
<evidence type="ECO:0000256" key="1">
    <source>
        <dbReference type="SAM" id="MobiDB-lite"/>
    </source>
</evidence>
<dbReference type="Proteomes" id="UP000507470">
    <property type="component" value="Unassembled WGS sequence"/>
</dbReference>